<protein>
    <submittedName>
        <fullName evidence="2">Uncharacterized protein</fullName>
    </submittedName>
</protein>
<keyword evidence="3" id="KW-1185">Reference proteome</keyword>
<proteinExistence type="predicted"/>
<feature type="coiled-coil region" evidence="1">
    <location>
        <begin position="148"/>
        <end position="175"/>
    </location>
</feature>
<dbReference type="EMBL" id="CALNXK010000139">
    <property type="protein sequence ID" value="CAH3166945.1"/>
    <property type="molecule type" value="Genomic_DNA"/>
</dbReference>
<keyword evidence="1" id="KW-0175">Coiled coil</keyword>
<dbReference type="Proteomes" id="UP001159405">
    <property type="component" value="Unassembled WGS sequence"/>
</dbReference>
<sequence length="355" mass="39850">MEVAKEIKKHISTVDAAKTYKETKASLLNKEVSDYFCAIDTYEKLAKHLNMDQIYIDRKAFLVESKGASIGEVVSHVQTVLEKLQLTDNVADNVSSTLTGKFNDILQYLDTKKDRDVLEAIVAKITSIKTAVSLKGNQSFKGSIRGHVSELNSNLDKFKKMRSDLQTKAAKTERTTSQQHADVQRAAAKLKTEMFKSIVSGYFLELPFADGRGRKLKCEEFPELARYTEFAFGEGDRVLRGGGGLEADRRLLDTTLFNAADNATVMHHAKELINQVRPDFKISTSCLYTYTMNYRKGSKQAERHHHGKGVNANISLHKAPNTRQNIYPVNAHWSTSHVNYLIDSASENESGCFLF</sequence>
<evidence type="ECO:0000313" key="2">
    <source>
        <dbReference type="EMBL" id="CAH3166945.1"/>
    </source>
</evidence>
<name>A0ABN8QLP8_9CNID</name>
<accession>A0ABN8QLP8</accession>
<evidence type="ECO:0000313" key="3">
    <source>
        <dbReference type="Proteomes" id="UP001159405"/>
    </source>
</evidence>
<evidence type="ECO:0000256" key="1">
    <source>
        <dbReference type="SAM" id="Coils"/>
    </source>
</evidence>
<organism evidence="2 3">
    <name type="scientific">Porites lobata</name>
    <dbReference type="NCBI Taxonomy" id="104759"/>
    <lineage>
        <taxon>Eukaryota</taxon>
        <taxon>Metazoa</taxon>
        <taxon>Cnidaria</taxon>
        <taxon>Anthozoa</taxon>
        <taxon>Hexacorallia</taxon>
        <taxon>Scleractinia</taxon>
        <taxon>Fungiina</taxon>
        <taxon>Poritidae</taxon>
        <taxon>Porites</taxon>
    </lineage>
</organism>
<reference evidence="2 3" key="1">
    <citation type="submission" date="2022-05" db="EMBL/GenBank/DDBJ databases">
        <authorList>
            <consortium name="Genoscope - CEA"/>
            <person name="William W."/>
        </authorList>
    </citation>
    <scope>NUCLEOTIDE SEQUENCE [LARGE SCALE GENOMIC DNA]</scope>
</reference>
<gene>
    <name evidence="2" type="ORF">PLOB_00007939</name>
</gene>
<comment type="caution">
    <text evidence="2">The sequence shown here is derived from an EMBL/GenBank/DDBJ whole genome shotgun (WGS) entry which is preliminary data.</text>
</comment>